<name>A0AAW6YI43_9BACI</name>
<protein>
    <submittedName>
        <fullName evidence="7">UvrD-helicase domain-containing protein</fullName>
    </submittedName>
</protein>
<dbReference type="AlphaFoldDB" id="A0AAW6YI43"/>
<reference evidence="7" key="1">
    <citation type="submission" date="2022-11" db="EMBL/GenBank/DDBJ databases">
        <title>WGS-based characterization of Bacillus cereus isolated from food &amp; feed additives.</title>
        <authorList>
            <person name="Bogaerts B."/>
            <person name="Fraiture M.-A."/>
            <person name="Roosens N.H.C."/>
            <person name="De Keersmaecker S.C.J."/>
            <person name="Vanneste K."/>
        </authorList>
    </citation>
    <scope>NUCLEOTIDE SEQUENCE</scope>
    <source>
        <strain evidence="7">74.2</strain>
    </source>
</reference>
<sequence length="592" mass="68834">MEQYNNTDDYIDGLLESYSSLTNPKSFFLNAGAGAGKTRSLVNLLVNITKNSGDYLKKTSKKIAVITYTKVASEEIISRTPENILFDISTIHSYVWNLIKGYNRNIKEVLLHICDKEINDYIAKGKLTKSQKEKLENLKNKKREIEKQQIFNYSPESSINEKGSLTHSEVLKIFCFLLDSNELFRKLVCHKYPIILIDECQDTNKEVLDAFLKLNRENKICLGLFGDIMQRVYLDGKTDLIQSLKGLEMPEKKVNWRSYGRIVKFTNALRKNIDNLEQEVCNGDRENKGLIRICLVNHELPRTKSEEDVLENIRTQVINNNVDSEYNPYKLVLEHRLAAERNNFLKLFDAFKSGKDTNKTIIDGESREHTFFKQIIIPLYLAWKANDDFSLHRLLKNYSYRFEELDRKNIDSYRILRDIGIDFKKFLETFNDDITVGDVCEAILKSNLFEVPEKLKVDFQEETGWKVVFEVDFIELVNFYEYIDGVSDIITQQGSKGLEYNHVQVIIDDYSAKGRLFSYEKLFGVKEKSVKDIDNEAQGKETTLHKTNRLFYVACSRAIKSLVLIIYTANQQKVKEFFIDNEFASEEEILLL</sequence>
<dbReference type="GO" id="GO:0005524">
    <property type="term" value="F:ATP binding"/>
    <property type="evidence" value="ECO:0007669"/>
    <property type="project" value="UniProtKB-UniRule"/>
</dbReference>
<evidence type="ECO:0000256" key="4">
    <source>
        <dbReference type="ARBA" id="ARBA00022840"/>
    </source>
</evidence>
<dbReference type="GO" id="GO:0003677">
    <property type="term" value="F:DNA binding"/>
    <property type="evidence" value="ECO:0007669"/>
    <property type="project" value="InterPro"/>
</dbReference>
<gene>
    <name evidence="7" type="ORF">OWO78_01180</name>
</gene>
<keyword evidence="2 5" id="KW-0378">Hydrolase</keyword>
<accession>A0AAW6YI43</accession>
<evidence type="ECO:0000313" key="8">
    <source>
        <dbReference type="Proteomes" id="UP001174229"/>
    </source>
</evidence>
<dbReference type="GO" id="GO:0016787">
    <property type="term" value="F:hydrolase activity"/>
    <property type="evidence" value="ECO:0007669"/>
    <property type="project" value="UniProtKB-UniRule"/>
</dbReference>
<feature type="domain" description="UvrD-like helicase ATP-binding" evidence="6">
    <location>
        <begin position="10"/>
        <end position="316"/>
    </location>
</feature>
<organism evidence="7 8">
    <name type="scientific">Bacillus pacificus</name>
    <dbReference type="NCBI Taxonomy" id="2026187"/>
    <lineage>
        <taxon>Bacteria</taxon>
        <taxon>Bacillati</taxon>
        <taxon>Bacillota</taxon>
        <taxon>Bacilli</taxon>
        <taxon>Bacillales</taxon>
        <taxon>Bacillaceae</taxon>
        <taxon>Bacillus</taxon>
        <taxon>Bacillus cereus group</taxon>
    </lineage>
</organism>
<evidence type="ECO:0000256" key="5">
    <source>
        <dbReference type="PROSITE-ProRule" id="PRU00560"/>
    </source>
</evidence>
<dbReference type="Pfam" id="PF13245">
    <property type="entry name" value="AAA_19"/>
    <property type="match status" value="1"/>
</dbReference>
<dbReference type="InterPro" id="IPR014016">
    <property type="entry name" value="UvrD-like_ATP-bd"/>
</dbReference>
<keyword evidence="1 5" id="KW-0547">Nucleotide-binding</keyword>
<dbReference type="SUPFAM" id="SSF52540">
    <property type="entry name" value="P-loop containing nucleoside triphosphate hydrolases"/>
    <property type="match status" value="1"/>
</dbReference>
<evidence type="ECO:0000259" key="6">
    <source>
        <dbReference type="PROSITE" id="PS51198"/>
    </source>
</evidence>
<dbReference type="GO" id="GO:0000725">
    <property type="term" value="P:recombinational repair"/>
    <property type="evidence" value="ECO:0007669"/>
    <property type="project" value="TreeGrafter"/>
</dbReference>
<dbReference type="PANTHER" id="PTHR11070:SF2">
    <property type="entry name" value="ATP-DEPENDENT DNA HELICASE SRS2"/>
    <property type="match status" value="1"/>
</dbReference>
<dbReference type="InterPro" id="IPR027417">
    <property type="entry name" value="P-loop_NTPase"/>
</dbReference>
<feature type="binding site" evidence="5">
    <location>
        <begin position="31"/>
        <end position="38"/>
    </location>
    <ligand>
        <name>ATP</name>
        <dbReference type="ChEBI" id="CHEBI:30616"/>
    </ligand>
</feature>
<keyword evidence="3 5" id="KW-0347">Helicase</keyword>
<dbReference type="EMBL" id="JAPNPE010000001">
    <property type="protein sequence ID" value="MDK7390047.1"/>
    <property type="molecule type" value="Genomic_DNA"/>
</dbReference>
<dbReference type="GO" id="GO:0043138">
    <property type="term" value="F:3'-5' DNA helicase activity"/>
    <property type="evidence" value="ECO:0007669"/>
    <property type="project" value="TreeGrafter"/>
</dbReference>
<dbReference type="PANTHER" id="PTHR11070">
    <property type="entry name" value="UVRD / RECB / PCRA DNA HELICASE FAMILY MEMBER"/>
    <property type="match status" value="1"/>
</dbReference>
<evidence type="ECO:0000313" key="7">
    <source>
        <dbReference type="EMBL" id="MDK7390047.1"/>
    </source>
</evidence>
<keyword evidence="4 5" id="KW-0067">ATP-binding</keyword>
<dbReference type="InterPro" id="IPR000212">
    <property type="entry name" value="DNA_helicase_UvrD/REP"/>
</dbReference>
<evidence type="ECO:0000256" key="2">
    <source>
        <dbReference type="ARBA" id="ARBA00022801"/>
    </source>
</evidence>
<dbReference type="PROSITE" id="PS51198">
    <property type="entry name" value="UVRD_HELICASE_ATP_BIND"/>
    <property type="match status" value="1"/>
</dbReference>
<comment type="caution">
    <text evidence="7">The sequence shown here is derived from an EMBL/GenBank/DDBJ whole genome shotgun (WGS) entry which is preliminary data.</text>
</comment>
<proteinExistence type="predicted"/>
<evidence type="ECO:0000256" key="3">
    <source>
        <dbReference type="ARBA" id="ARBA00022806"/>
    </source>
</evidence>
<dbReference type="Proteomes" id="UP001174229">
    <property type="component" value="Unassembled WGS sequence"/>
</dbReference>
<evidence type="ECO:0000256" key="1">
    <source>
        <dbReference type="ARBA" id="ARBA00022741"/>
    </source>
</evidence>
<dbReference type="Gene3D" id="3.40.50.300">
    <property type="entry name" value="P-loop containing nucleotide triphosphate hydrolases"/>
    <property type="match status" value="2"/>
</dbReference>
<dbReference type="RefSeq" id="WP_076873644.1">
    <property type="nucleotide sequence ID" value="NZ_JAPNPC010000002.1"/>
</dbReference>